<organism evidence="1">
    <name type="scientific">feces metagenome</name>
    <dbReference type="NCBI Taxonomy" id="1861841"/>
    <lineage>
        <taxon>unclassified sequences</taxon>
        <taxon>metagenomes</taxon>
        <taxon>organismal metagenomes</taxon>
    </lineage>
</organism>
<name>A0A7M2QLS2_9ZZZZ</name>
<protein>
    <submittedName>
        <fullName evidence="1">Uncharacterized protein</fullName>
    </submittedName>
</protein>
<reference evidence="1" key="1">
    <citation type="submission" date="2020-09" db="EMBL/GenBank/DDBJ databases">
        <authorList>
            <person name="Eze J.U."/>
            <person name="Rahube T.O."/>
        </authorList>
    </citation>
    <scope>NUCLEOTIDE SEQUENCE</scope>
</reference>
<proteinExistence type="predicted"/>
<sequence length="133" mass="14540">MRERAKVEALEAALKAQPQADLGNFHHFDHGVYQRGGTIPAGTVATGAVHLSRGSLVLAKGTMAFYTDNGVEVHEAPWCTITEPLTKRVMYAVTDCVLIAILETEETTPEAVEARHTVPDYTALEYRTTEVIT</sequence>
<evidence type="ECO:0000313" key="1">
    <source>
        <dbReference type="EMBL" id="QOV05514.1"/>
    </source>
</evidence>
<dbReference type="AlphaFoldDB" id="A0A7M2QLS2"/>
<dbReference type="EMBL" id="MT993626">
    <property type="protein sequence ID" value="QOV05514.1"/>
    <property type="molecule type" value="Genomic_DNA"/>
</dbReference>
<accession>A0A7M2QLS2</accession>